<dbReference type="Gene3D" id="3.40.50.300">
    <property type="entry name" value="P-loop containing nucleotide triphosphate hydrolases"/>
    <property type="match status" value="1"/>
</dbReference>
<reference evidence="1" key="1">
    <citation type="journal article" date="2016" name="Genome Biol. Evol.">
        <title>Evolution of chromosomal Clostridium botulinum type E neurotoxin gene clusters: evidence provided by their rare plasmid borne counterparts.</title>
        <authorList>
            <person name="Carter A.T."/>
            <person name="Austin J.W."/>
            <person name="Weedmark K.A."/>
            <person name="Peck M.W."/>
        </authorList>
    </citation>
    <scope>NUCLEOTIDE SEQUENCE</scope>
    <source>
        <strain evidence="1">IFR 12/29</strain>
        <plasmid evidence="1">p12/29</plasmid>
    </source>
</reference>
<dbReference type="AlphaFoldDB" id="A0A126JHN4"/>
<sequence>MLKKEQILIHLLNMKNKTLQEATINMGILIAFWSPLHGRGNTSNCIATAMQLSMKYNIESYITHTHYTRSTMECAFLDGKEEEDILKLSDLGLDSINRAIKAGLDVEDVKSYCNKINDKLYLISGSKKSNIEVFQENIGRDFGNICDFIKQGDNVCFVDIDSGYKSDIAKEIIDIADYVVVTLDQTNLLCEDYLSSDFRVNQEKEITVMGRFDNNSKYTKKYLSKKFKKEVFVIPTDSEFLDSLNNHRVKSFFDKKYDIEDDLFFDELNILVDELASNLEAKGMFLKLREEKPKKKFIFFNI</sequence>
<keyword evidence="1" id="KW-0614">Plasmid</keyword>
<geneLocation type="plasmid" evidence="1">
    <name>p12/29</name>
</geneLocation>
<proteinExistence type="predicted"/>
<dbReference type="InterPro" id="IPR027417">
    <property type="entry name" value="P-loop_NTPase"/>
</dbReference>
<evidence type="ECO:0000313" key="1">
    <source>
        <dbReference type="EMBL" id="ALT05287.1"/>
    </source>
</evidence>
<accession>A0A126JHN4</accession>
<organism evidence="1">
    <name type="scientific">Clostridium botulinum</name>
    <dbReference type="NCBI Taxonomy" id="1491"/>
    <lineage>
        <taxon>Bacteria</taxon>
        <taxon>Bacillati</taxon>
        <taxon>Bacillota</taxon>
        <taxon>Clostridia</taxon>
        <taxon>Eubacteriales</taxon>
        <taxon>Clostridiaceae</taxon>
        <taxon>Clostridium</taxon>
    </lineage>
</organism>
<dbReference type="EMBL" id="KT897275">
    <property type="protein sequence ID" value="ALT05287.1"/>
    <property type="molecule type" value="Genomic_DNA"/>
</dbReference>
<name>A0A126JHN4_CLOBO</name>
<protein>
    <submittedName>
        <fullName evidence="1">Uncharacterized protein</fullName>
    </submittedName>
</protein>